<evidence type="ECO:0000313" key="1">
    <source>
        <dbReference type="EMBL" id="CAA7397468.1"/>
    </source>
</evidence>
<name>A0A7I8KK47_SPIIN</name>
<sequence>MGQENLLRETRPGQVGAFGPANWRLCKLGTRRINFFE</sequence>
<dbReference type="EMBL" id="LR746269">
    <property type="protein sequence ID" value="CAA7397468.1"/>
    <property type="molecule type" value="Genomic_DNA"/>
</dbReference>
<dbReference type="Proteomes" id="UP000663760">
    <property type="component" value="Chromosome 6"/>
</dbReference>
<dbReference type="AlphaFoldDB" id="A0A7I8KK47"/>
<keyword evidence="2" id="KW-1185">Reference proteome</keyword>
<reference evidence="1" key="1">
    <citation type="submission" date="2020-02" db="EMBL/GenBank/DDBJ databases">
        <authorList>
            <person name="Scholz U."/>
            <person name="Mascher M."/>
            <person name="Fiebig A."/>
        </authorList>
    </citation>
    <scope>NUCLEOTIDE SEQUENCE</scope>
</reference>
<protein>
    <submittedName>
        <fullName evidence="1">Uncharacterized protein</fullName>
    </submittedName>
</protein>
<accession>A0A7I8KK47</accession>
<evidence type="ECO:0000313" key="2">
    <source>
        <dbReference type="Proteomes" id="UP000663760"/>
    </source>
</evidence>
<proteinExistence type="predicted"/>
<organism evidence="1 2">
    <name type="scientific">Spirodela intermedia</name>
    <name type="common">Intermediate duckweed</name>
    <dbReference type="NCBI Taxonomy" id="51605"/>
    <lineage>
        <taxon>Eukaryota</taxon>
        <taxon>Viridiplantae</taxon>
        <taxon>Streptophyta</taxon>
        <taxon>Embryophyta</taxon>
        <taxon>Tracheophyta</taxon>
        <taxon>Spermatophyta</taxon>
        <taxon>Magnoliopsida</taxon>
        <taxon>Liliopsida</taxon>
        <taxon>Araceae</taxon>
        <taxon>Lemnoideae</taxon>
        <taxon>Spirodela</taxon>
    </lineage>
</organism>
<gene>
    <name evidence="1" type="ORF">SI8410_06008133</name>
</gene>